<feature type="domain" description="Cysteine-rich CPCC" evidence="1">
    <location>
        <begin position="7"/>
        <end position="80"/>
    </location>
</feature>
<gene>
    <name evidence="2" type="ORF">GCM10010403_02590</name>
</gene>
<protein>
    <recommendedName>
        <fullName evidence="1">Cysteine-rich CPCC domain-containing protein</fullName>
    </recommendedName>
</protein>
<name>A0ABN3F612_9ACTN</name>
<accession>A0ABN3F612</accession>
<evidence type="ECO:0000259" key="1">
    <source>
        <dbReference type="Pfam" id="PF14206"/>
    </source>
</evidence>
<dbReference type="Pfam" id="PF14206">
    <property type="entry name" value="Cys_rich_CPCC"/>
    <property type="match status" value="1"/>
</dbReference>
<dbReference type="InterPro" id="IPR025983">
    <property type="entry name" value="Cys_rich_CPCC"/>
</dbReference>
<dbReference type="Proteomes" id="UP001501584">
    <property type="component" value="Unassembled WGS sequence"/>
</dbReference>
<evidence type="ECO:0000313" key="2">
    <source>
        <dbReference type="EMBL" id="GAA2317208.1"/>
    </source>
</evidence>
<dbReference type="EMBL" id="BAAASX010000001">
    <property type="protein sequence ID" value="GAA2317208.1"/>
    <property type="molecule type" value="Genomic_DNA"/>
</dbReference>
<organism evidence="2 3">
    <name type="scientific">Glycomyces rutgersensis</name>
    <dbReference type="NCBI Taxonomy" id="58115"/>
    <lineage>
        <taxon>Bacteria</taxon>
        <taxon>Bacillati</taxon>
        <taxon>Actinomycetota</taxon>
        <taxon>Actinomycetes</taxon>
        <taxon>Glycomycetales</taxon>
        <taxon>Glycomycetaceae</taxon>
        <taxon>Glycomyces</taxon>
    </lineage>
</organism>
<comment type="caution">
    <text evidence="2">The sequence shown here is derived from an EMBL/GenBank/DDBJ whole genome shotgun (WGS) entry which is preliminary data.</text>
</comment>
<sequence>MIHIKKFPCPCCGFLVHDSVGSSAICEICRWEDDVVQLRWPDYQGGANRLSLIESQRNYQRLGAVNEEFVARVRAPRTNEGRDTGFRYADPEIDNFEPSGDASGNWPSDYEVLYWWRPTYWRR</sequence>
<proteinExistence type="predicted"/>
<keyword evidence="3" id="KW-1185">Reference proteome</keyword>
<dbReference type="RefSeq" id="WP_344469059.1">
    <property type="nucleotide sequence ID" value="NZ_BAAASX010000001.1"/>
</dbReference>
<evidence type="ECO:0000313" key="3">
    <source>
        <dbReference type="Proteomes" id="UP001501584"/>
    </source>
</evidence>
<reference evidence="3" key="1">
    <citation type="journal article" date="2019" name="Int. J. Syst. Evol. Microbiol.">
        <title>The Global Catalogue of Microorganisms (GCM) 10K type strain sequencing project: providing services to taxonomists for standard genome sequencing and annotation.</title>
        <authorList>
            <consortium name="The Broad Institute Genomics Platform"/>
            <consortium name="The Broad Institute Genome Sequencing Center for Infectious Disease"/>
            <person name="Wu L."/>
            <person name="Ma J."/>
        </authorList>
    </citation>
    <scope>NUCLEOTIDE SEQUENCE [LARGE SCALE GENOMIC DNA]</scope>
    <source>
        <strain evidence="3">JCM 6238</strain>
    </source>
</reference>